<keyword evidence="1" id="KW-0472">Membrane</keyword>
<keyword evidence="3" id="KW-1185">Reference proteome</keyword>
<dbReference type="AlphaFoldDB" id="A0A226DIL9"/>
<evidence type="ECO:0000256" key="1">
    <source>
        <dbReference type="SAM" id="Phobius"/>
    </source>
</evidence>
<organism evidence="2 3">
    <name type="scientific">Folsomia candida</name>
    <name type="common">Springtail</name>
    <dbReference type="NCBI Taxonomy" id="158441"/>
    <lineage>
        <taxon>Eukaryota</taxon>
        <taxon>Metazoa</taxon>
        <taxon>Ecdysozoa</taxon>
        <taxon>Arthropoda</taxon>
        <taxon>Hexapoda</taxon>
        <taxon>Collembola</taxon>
        <taxon>Entomobryomorpha</taxon>
        <taxon>Isotomoidea</taxon>
        <taxon>Isotomidae</taxon>
        <taxon>Proisotominae</taxon>
        <taxon>Folsomia</taxon>
    </lineage>
</organism>
<keyword evidence="1" id="KW-0812">Transmembrane</keyword>
<reference evidence="2 3" key="1">
    <citation type="submission" date="2015-12" db="EMBL/GenBank/DDBJ databases">
        <title>The genome of Folsomia candida.</title>
        <authorList>
            <person name="Faddeeva A."/>
            <person name="Derks M.F."/>
            <person name="Anvar Y."/>
            <person name="Smit S."/>
            <person name="Van Straalen N."/>
            <person name="Roelofs D."/>
        </authorList>
    </citation>
    <scope>NUCLEOTIDE SEQUENCE [LARGE SCALE GENOMIC DNA]</scope>
    <source>
        <strain evidence="2 3">VU population</strain>
        <tissue evidence="2">Whole body</tissue>
    </source>
</reference>
<feature type="transmembrane region" description="Helical" evidence="1">
    <location>
        <begin position="121"/>
        <end position="141"/>
    </location>
</feature>
<feature type="transmembrane region" description="Helical" evidence="1">
    <location>
        <begin position="29"/>
        <end position="50"/>
    </location>
</feature>
<dbReference type="EMBL" id="LNIX01000018">
    <property type="protein sequence ID" value="OXA45029.1"/>
    <property type="molecule type" value="Genomic_DNA"/>
</dbReference>
<name>A0A226DIL9_FOLCA</name>
<sequence>MEHPNNNDDEQTVLQSPTQYKYSEEQKHLAGFAGMFLFIDIATVIIVLSLSLPCDDDSCSGFFWWILTFALFDAIANSLVIYAIFRAHPKIICVWLIYRSIGIALGVILLVYSVIGGNWTLHSVFYSSLSILLSIWSIWIGKTLKEDMELSPYSYRRGFAV</sequence>
<keyword evidence="1" id="KW-1133">Transmembrane helix</keyword>
<evidence type="ECO:0000313" key="3">
    <source>
        <dbReference type="Proteomes" id="UP000198287"/>
    </source>
</evidence>
<gene>
    <name evidence="2" type="ORF">Fcan01_20331</name>
</gene>
<dbReference type="Proteomes" id="UP000198287">
    <property type="component" value="Unassembled WGS sequence"/>
</dbReference>
<accession>A0A226DIL9</accession>
<comment type="caution">
    <text evidence="2">The sequence shown here is derived from an EMBL/GenBank/DDBJ whole genome shotgun (WGS) entry which is preliminary data.</text>
</comment>
<feature type="transmembrane region" description="Helical" evidence="1">
    <location>
        <begin position="62"/>
        <end position="85"/>
    </location>
</feature>
<protein>
    <submittedName>
        <fullName evidence="2">Uncharacterized protein</fullName>
    </submittedName>
</protein>
<proteinExistence type="predicted"/>
<feature type="transmembrane region" description="Helical" evidence="1">
    <location>
        <begin position="92"/>
        <end position="115"/>
    </location>
</feature>
<evidence type="ECO:0000313" key="2">
    <source>
        <dbReference type="EMBL" id="OXA45029.1"/>
    </source>
</evidence>